<dbReference type="InterPro" id="IPR009057">
    <property type="entry name" value="Homeodomain-like_sf"/>
</dbReference>
<evidence type="ECO:0000256" key="4">
    <source>
        <dbReference type="ARBA" id="ARBA00023155"/>
    </source>
</evidence>
<name>A0A914E0N4_9BILA</name>
<dbReference type="WBParaSite" id="ACRNAN_scaffold5133.g7791.t1">
    <property type="protein sequence ID" value="ACRNAN_scaffold5133.g7791.t1"/>
    <property type="gene ID" value="ACRNAN_scaffold5133.g7791"/>
</dbReference>
<keyword evidence="4 6" id="KW-0371">Homeobox</keyword>
<dbReference type="GO" id="GO:0007420">
    <property type="term" value="P:brain development"/>
    <property type="evidence" value="ECO:0007669"/>
    <property type="project" value="TreeGrafter"/>
</dbReference>
<comment type="subcellular location">
    <subcellularLocation>
        <location evidence="1 6 7">Nucleus</location>
    </subcellularLocation>
</comment>
<dbReference type="InterPro" id="IPR000047">
    <property type="entry name" value="HTH_motif"/>
</dbReference>
<dbReference type="PANTHER" id="PTHR24339:SF28">
    <property type="entry name" value="E5-RELATED"/>
    <property type="match status" value="1"/>
</dbReference>
<dbReference type="SUPFAM" id="SSF46689">
    <property type="entry name" value="Homeodomain-like"/>
    <property type="match status" value="1"/>
</dbReference>
<evidence type="ECO:0000259" key="9">
    <source>
        <dbReference type="PROSITE" id="PS50071"/>
    </source>
</evidence>
<dbReference type="SMART" id="SM00389">
    <property type="entry name" value="HOX"/>
    <property type="match status" value="1"/>
</dbReference>
<protein>
    <submittedName>
        <fullName evidence="11">Homeobox domain-containing protein</fullName>
    </submittedName>
</protein>
<keyword evidence="5 6" id="KW-0539">Nucleus</keyword>
<feature type="compositionally biased region" description="Low complexity" evidence="8">
    <location>
        <begin position="81"/>
        <end position="97"/>
    </location>
</feature>
<evidence type="ECO:0000256" key="1">
    <source>
        <dbReference type="ARBA" id="ARBA00004123"/>
    </source>
</evidence>
<dbReference type="PROSITE" id="PS50071">
    <property type="entry name" value="HOMEOBOX_2"/>
    <property type="match status" value="1"/>
</dbReference>
<dbReference type="Gene3D" id="1.10.10.60">
    <property type="entry name" value="Homeodomain-like"/>
    <property type="match status" value="1"/>
</dbReference>
<dbReference type="InterPro" id="IPR050877">
    <property type="entry name" value="EMX-VAX-Noto_Homeobox_TFs"/>
</dbReference>
<dbReference type="CDD" id="cd00086">
    <property type="entry name" value="homeodomain"/>
    <property type="match status" value="1"/>
</dbReference>
<dbReference type="GO" id="GO:0030182">
    <property type="term" value="P:neuron differentiation"/>
    <property type="evidence" value="ECO:0007669"/>
    <property type="project" value="TreeGrafter"/>
</dbReference>
<dbReference type="PRINTS" id="PR00031">
    <property type="entry name" value="HTHREPRESSR"/>
</dbReference>
<feature type="domain" description="Homeobox" evidence="9">
    <location>
        <begin position="168"/>
        <end position="228"/>
    </location>
</feature>
<organism evidence="10 11">
    <name type="scientific">Acrobeloides nanus</name>
    <dbReference type="NCBI Taxonomy" id="290746"/>
    <lineage>
        <taxon>Eukaryota</taxon>
        <taxon>Metazoa</taxon>
        <taxon>Ecdysozoa</taxon>
        <taxon>Nematoda</taxon>
        <taxon>Chromadorea</taxon>
        <taxon>Rhabditida</taxon>
        <taxon>Tylenchina</taxon>
        <taxon>Cephalobomorpha</taxon>
        <taxon>Cephaloboidea</taxon>
        <taxon>Cephalobidae</taxon>
        <taxon>Acrobeloides</taxon>
    </lineage>
</organism>
<dbReference type="InterPro" id="IPR020479">
    <property type="entry name" value="HD_metazoa"/>
</dbReference>
<keyword evidence="10" id="KW-1185">Reference proteome</keyword>
<accession>A0A914E0N4</accession>
<dbReference type="PANTHER" id="PTHR24339">
    <property type="entry name" value="HOMEOBOX PROTEIN EMX-RELATED"/>
    <property type="match status" value="1"/>
</dbReference>
<sequence length="273" mass="29932">MDGQLINALENYQNVITIWFSFKVSVDLDVLLPPDISSKLTNKSHDSLNPTVDSAHLRFSVENLMSVPGAEKASSNEEPKATSASSPTSSDPGPSSSAAPICRTLSYFDVLLPHVQMACNNPFFAASSDPVAMQQRLWSQHWMEMLQHSLIGTPNGEFPAGLFLQPLRKTKRIRTAFSPSQLIHLEKAFESNHYVIGNERKQLASKLGLTETQVKVWFQNRRTKHKRVKLENGAVGSNAEEDKSPSTPMSTTGESIGSGEDEMEASGNDEAAS</sequence>
<dbReference type="InterPro" id="IPR001356">
    <property type="entry name" value="HD"/>
</dbReference>
<keyword evidence="3 6" id="KW-0238">DNA-binding</keyword>
<comment type="similarity">
    <text evidence="2">Belongs to the EMX homeobox family.</text>
</comment>
<dbReference type="GO" id="GO:0005634">
    <property type="term" value="C:nucleus"/>
    <property type="evidence" value="ECO:0007669"/>
    <property type="project" value="UniProtKB-SubCell"/>
</dbReference>
<evidence type="ECO:0000256" key="6">
    <source>
        <dbReference type="PROSITE-ProRule" id="PRU00108"/>
    </source>
</evidence>
<feature type="DNA-binding region" description="Homeobox" evidence="6">
    <location>
        <begin position="170"/>
        <end position="229"/>
    </location>
</feature>
<dbReference type="GO" id="GO:0000978">
    <property type="term" value="F:RNA polymerase II cis-regulatory region sequence-specific DNA binding"/>
    <property type="evidence" value="ECO:0007669"/>
    <property type="project" value="TreeGrafter"/>
</dbReference>
<feature type="compositionally biased region" description="Polar residues" evidence="8">
    <location>
        <begin position="245"/>
        <end position="255"/>
    </location>
</feature>
<evidence type="ECO:0000256" key="3">
    <source>
        <dbReference type="ARBA" id="ARBA00023125"/>
    </source>
</evidence>
<evidence type="ECO:0000256" key="5">
    <source>
        <dbReference type="ARBA" id="ARBA00023242"/>
    </source>
</evidence>
<evidence type="ECO:0000256" key="2">
    <source>
        <dbReference type="ARBA" id="ARBA00007397"/>
    </source>
</evidence>
<reference evidence="11" key="1">
    <citation type="submission" date="2022-11" db="UniProtKB">
        <authorList>
            <consortium name="WormBaseParasite"/>
        </authorList>
    </citation>
    <scope>IDENTIFICATION</scope>
</reference>
<dbReference type="Pfam" id="PF00046">
    <property type="entry name" value="Homeodomain"/>
    <property type="match status" value="1"/>
</dbReference>
<feature type="region of interest" description="Disordered" evidence="8">
    <location>
        <begin position="68"/>
        <end position="97"/>
    </location>
</feature>
<dbReference type="PROSITE" id="PS00027">
    <property type="entry name" value="HOMEOBOX_1"/>
    <property type="match status" value="1"/>
</dbReference>
<dbReference type="GO" id="GO:0000981">
    <property type="term" value="F:DNA-binding transcription factor activity, RNA polymerase II-specific"/>
    <property type="evidence" value="ECO:0007669"/>
    <property type="project" value="InterPro"/>
</dbReference>
<proteinExistence type="inferred from homology"/>
<dbReference type="InterPro" id="IPR017970">
    <property type="entry name" value="Homeobox_CS"/>
</dbReference>
<dbReference type="Proteomes" id="UP000887540">
    <property type="component" value="Unplaced"/>
</dbReference>
<feature type="region of interest" description="Disordered" evidence="8">
    <location>
        <begin position="228"/>
        <end position="273"/>
    </location>
</feature>
<evidence type="ECO:0000256" key="7">
    <source>
        <dbReference type="RuleBase" id="RU000682"/>
    </source>
</evidence>
<evidence type="ECO:0000256" key="8">
    <source>
        <dbReference type="SAM" id="MobiDB-lite"/>
    </source>
</evidence>
<dbReference type="PRINTS" id="PR00024">
    <property type="entry name" value="HOMEOBOX"/>
</dbReference>
<evidence type="ECO:0000313" key="10">
    <source>
        <dbReference type="Proteomes" id="UP000887540"/>
    </source>
</evidence>
<dbReference type="FunFam" id="1.10.10.60:FF:000081">
    <property type="entry name" value="Empty spiracles homeobox 2"/>
    <property type="match status" value="1"/>
</dbReference>
<evidence type="ECO:0000313" key="11">
    <source>
        <dbReference type="WBParaSite" id="ACRNAN_scaffold5133.g7791.t1"/>
    </source>
</evidence>
<dbReference type="AlphaFoldDB" id="A0A914E0N4"/>